<gene>
    <name evidence="3" type="ORF">ACFSUQ_09425</name>
</gene>
<dbReference type="InterPro" id="IPR021202">
    <property type="entry name" value="Rv3654c-like"/>
</dbReference>
<sequence>MQPRGLGSRRQDERGSGALLAIGIIGAVVALAAVLIVALAVYAAHTRASVAADAAALAAANVASGRIQGDACEVAGRVAAAHGAQLGGCKSQFLESTVTVHVDAGLLTCTATARAGLPAGAVGLEH</sequence>
<keyword evidence="1" id="KW-0812">Transmembrane</keyword>
<dbReference type="NCBIfam" id="TIGR03816">
    <property type="entry name" value="tadE_like_DECH"/>
    <property type="match status" value="1"/>
</dbReference>
<evidence type="ECO:0000313" key="4">
    <source>
        <dbReference type="Proteomes" id="UP001597453"/>
    </source>
</evidence>
<comment type="caution">
    <text evidence="3">The sequence shown here is derived from an EMBL/GenBank/DDBJ whole genome shotgun (WGS) entry which is preliminary data.</text>
</comment>
<feature type="domain" description="Putative Flp pilus-assembly TadG-like N-terminal" evidence="2">
    <location>
        <begin position="15"/>
        <end position="61"/>
    </location>
</feature>
<dbReference type="InterPro" id="IPR028087">
    <property type="entry name" value="Tad_N"/>
</dbReference>
<keyword evidence="1" id="KW-0472">Membrane</keyword>
<dbReference type="Pfam" id="PF13400">
    <property type="entry name" value="Tad"/>
    <property type="match status" value="1"/>
</dbReference>
<dbReference type="Proteomes" id="UP001597453">
    <property type="component" value="Unassembled WGS sequence"/>
</dbReference>
<evidence type="ECO:0000259" key="2">
    <source>
        <dbReference type="Pfam" id="PF13400"/>
    </source>
</evidence>
<protein>
    <submittedName>
        <fullName evidence="3">Rv3654c family TadE-like protein</fullName>
    </submittedName>
</protein>
<accession>A0ABW5RKB3</accession>
<dbReference type="EMBL" id="JBHUNF010000010">
    <property type="protein sequence ID" value="MFD2675508.1"/>
    <property type="molecule type" value="Genomic_DNA"/>
</dbReference>
<evidence type="ECO:0000313" key="3">
    <source>
        <dbReference type="EMBL" id="MFD2675508.1"/>
    </source>
</evidence>
<organism evidence="3 4">
    <name type="scientific">Gulosibacter bifidus</name>
    <dbReference type="NCBI Taxonomy" id="272239"/>
    <lineage>
        <taxon>Bacteria</taxon>
        <taxon>Bacillati</taxon>
        <taxon>Actinomycetota</taxon>
        <taxon>Actinomycetes</taxon>
        <taxon>Micrococcales</taxon>
        <taxon>Microbacteriaceae</taxon>
        <taxon>Gulosibacter</taxon>
    </lineage>
</organism>
<reference evidence="4" key="1">
    <citation type="journal article" date="2019" name="Int. J. Syst. Evol. Microbiol.">
        <title>The Global Catalogue of Microorganisms (GCM) 10K type strain sequencing project: providing services to taxonomists for standard genome sequencing and annotation.</title>
        <authorList>
            <consortium name="The Broad Institute Genomics Platform"/>
            <consortium name="The Broad Institute Genome Sequencing Center for Infectious Disease"/>
            <person name="Wu L."/>
            <person name="Ma J."/>
        </authorList>
    </citation>
    <scope>NUCLEOTIDE SEQUENCE [LARGE SCALE GENOMIC DNA]</scope>
    <source>
        <strain evidence="4">TISTR 1511</strain>
    </source>
</reference>
<proteinExistence type="predicted"/>
<keyword evidence="4" id="KW-1185">Reference proteome</keyword>
<feature type="transmembrane region" description="Helical" evidence="1">
    <location>
        <begin position="20"/>
        <end position="44"/>
    </location>
</feature>
<dbReference type="RefSeq" id="WP_159421475.1">
    <property type="nucleotide sequence ID" value="NZ_JBHUNF010000010.1"/>
</dbReference>
<evidence type="ECO:0000256" key="1">
    <source>
        <dbReference type="SAM" id="Phobius"/>
    </source>
</evidence>
<keyword evidence="1" id="KW-1133">Transmembrane helix</keyword>
<name>A0ABW5RKB3_9MICO</name>